<feature type="domain" description="Major facilitator superfamily (MFS) profile" evidence="6">
    <location>
        <begin position="22"/>
        <end position="406"/>
    </location>
</feature>
<feature type="transmembrane region" description="Helical" evidence="5">
    <location>
        <begin position="147"/>
        <end position="170"/>
    </location>
</feature>
<dbReference type="Proteomes" id="UP000571950">
    <property type="component" value="Unassembled WGS sequence"/>
</dbReference>
<name>A0A7W6BLQ1_9SPHN</name>
<feature type="transmembrane region" description="Helical" evidence="5">
    <location>
        <begin position="224"/>
        <end position="246"/>
    </location>
</feature>
<evidence type="ECO:0000313" key="7">
    <source>
        <dbReference type="EMBL" id="MBB3927422.1"/>
    </source>
</evidence>
<dbReference type="Pfam" id="PF07690">
    <property type="entry name" value="MFS_1"/>
    <property type="match status" value="1"/>
</dbReference>
<dbReference type="InterPro" id="IPR020846">
    <property type="entry name" value="MFS_dom"/>
</dbReference>
<dbReference type="InterPro" id="IPR005829">
    <property type="entry name" value="Sugar_transporter_CS"/>
</dbReference>
<dbReference type="GO" id="GO:0046943">
    <property type="term" value="F:carboxylic acid transmembrane transporter activity"/>
    <property type="evidence" value="ECO:0007669"/>
    <property type="project" value="TreeGrafter"/>
</dbReference>
<keyword evidence="2 5" id="KW-0812">Transmembrane</keyword>
<dbReference type="PANTHER" id="PTHR23508:SF10">
    <property type="entry name" value="CARBOXYLIC ACID TRANSPORTER PROTEIN HOMOLOG"/>
    <property type="match status" value="1"/>
</dbReference>
<dbReference type="PANTHER" id="PTHR23508">
    <property type="entry name" value="CARBOXYLIC ACID TRANSPORTER PROTEIN HOMOLOG"/>
    <property type="match status" value="1"/>
</dbReference>
<comment type="subcellular location">
    <subcellularLocation>
        <location evidence="1">Membrane</location>
        <topology evidence="1">Multi-pass membrane protein</topology>
    </subcellularLocation>
</comment>
<evidence type="ECO:0000256" key="2">
    <source>
        <dbReference type="ARBA" id="ARBA00022692"/>
    </source>
</evidence>
<feature type="transmembrane region" description="Helical" evidence="5">
    <location>
        <begin position="113"/>
        <end position="135"/>
    </location>
</feature>
<dbReference type="RefSeq" id="WP_343054503.1">
    <property type="nucleotide sequence ID" value="NZ_JACIDT010000011.1"/>
</dbReference>
<feature type="transmembrane region" description="Helical" evidence="5">
    <location>
        <begin position="266"/>
        <end position="286"/>
    </location>
</feature>
<dbReference type="AlphaFoldDB" id="A0A7W6BLQ1"/>
<dbReference type="GO" id="GO:0005886">
    <property type="term" value="C:plasma membrane"/>
    <property type="evidence" value="ECO:0007669"/>
    <property type="project" value="TreeGrafter"/>
</dbReference>
<dbReference type="InterPro" id="IPR036259">
    <property type="entry name" value="MFS_trans_sf"/>
</dbReference>
<protein>
    <submittedName>
        <fullName evidence="7">AAHS family 4-hydroxybenzoate transporter-like MFS transporter</fullName>
    </submittedName>
</protein>
<keyword evidence="3 5" id="KW-1133">Transmembrane helix</keyword>
<feature type="transmembrane region" description="Helical" evidence="5">
    <location>
        <begin position="88"/>
        <end position="107"/>
    </location>
</feature>
<dbReference type="SUPFAM" id="SSF103473">
    <property type="entry name" value="MFS general substrate transporter"/>
    <property type="match status" value="1"/>
</dbReference>
<evidence type="ECO:0000313" key="8">
    <source>
        <dbReference type="Proteomes" id="UP000571950"/>
    </source>
</evidence>
<evidence type="ECO:0000256" key="1">
    <source>
        <dbReference type="ARBA" id="ARBA00004141"/>
    </source>
</evidence>
<keyword evidence="4 5" id="KW-0472">Membrane</keyword>
<comment type="caution">
    <text evidence="7">The sequence shown here is derived from an EMBL/GenBank/DDBJ whole genome shotgun (WGS) entry which is preliminary data.</text>
</comment>
<organism evidence="7 8">
    <name type="scientific">Sphingobium jiangsuense</name>
    <dbReference type="NCBI Taxonomy" id="870476"/>
    <lineage>
        <taxon>Bacteria</taxon>
        <taxon>Pseudomonadati</taxon>
        <taxon>Pseudomonadota</taxon>
        <taxon>Alphaproteobacteria</taxon>
        <taxon>Sphingomonadales</taxon>
        <taxon>Sphingomonadaceae</taxon>
        <taxon>Sphingobium</taxon>
    </lineage>
</organism>
<feature type="transmembrane region" description="Helical" evidence="5">
    <location>
        <begin position="58"/>
        <end position="76"/>
    </location>
</feature>
<dbReference type="PROSITE" id="PS50850">
    <property type="entry name" value="MFS"/>
    <property type="match status" value="1"/>
</dbReference>
<feature type="transmembrane region" description="Helical" evidence="5">
    <location>
        <begin position="293"/>
        <end position="311"/>
    </location>
</feature>
<feature type="transmembrane region" description="Helical" evidence="5">
    <location>
        <begin position="383"/>
        <end position="405"/>
    </location>
</feature>
<dbReference type="EMBL" id="JACIDT010000011">
    <property type="protein sequence ID" value="MBB3927422.1"/>
    <property type="molecule type" value="Genomic_DNA"/>
</dbReference>
<feature type="transmembrane region" description="Helical" evidence="5">
    <location>
        <begin position="317"/>
        <end position="340"/>
    </location>
</feature>
<keyword evidence="8" id="KW-1185">Reference proteome</keyword>
<sequence length="413" mass="41870">MTATALPASGAAERFTPRTLLSLLLCALVMVIDGYDLAAMPLAVPHVTRAFDLPPADFGLALSAVLLGLGLGAVLLAPLGDRLGRRRVIVLGAAVLGLTILGAASGTTVAEFALWRLVNGMALGACLPNVTALTAELAPADRRASTLTVVSLGISVGAILAGLIVPPLVALAGWRAIFTIPGALTLLLAVALRLWLPADAPRGERPASPGKGAIPLARLLRPPLLWPAAVFALLYGINAFALYLVTSWLPTLLPQAGFAVDAAARYLSLQQFGGFVIGLILARLLDRGHAVKALAGTYALIAVAFTLFGVVKPDAIGWGALILIAGGGISGAHLAILAVATGFFPRELLSTAIGFGVAVARIGAIGGPLLGGAIIGAGMSVPAFFLIAAMPALACLAMTALIPVAQRYGRAAA</sequence>
<evidence type="ECO:0000256" key="5">
    <source>
        <dbReference type="SAM" id="Phobius"/>
    </source>
</evidence>
<accession>A0A7W6BLQ1</accession>
<feature type="transmembrane region" description="Helical" evidence="5">
    <location>
        <begin position="176"/>
        <end position="196"/>
    </location>
</feature>
<feature type="transmembrane region" description="Helical" evidence="5">
    <location>
        <begin position="352"/>
        <end position="377"/>
    </location>
</feature>
<feature type="transmembrane region" description="Helical" evidence="5">
    <location>
        <begin position="20"/>
        <end position="38"/>
    </location>
</feature>
<evidence type="ECO:0000259" key="6">
    <source>
        <dbReference type="PROSITE" id="PS50850"/>
    </source>
</evidence>
<dbReference type="PROSITE" id="PS00217">
    <property type="entry name" value="SUGAR_TRANSPORT_2"/>
    <property type="match status" value="1"/>
</dbReference>
<proteinExistence type="predicted"/>
<dbReference type="Gene3D" id="1.20.1250.20">
    <property type="entry name" value="MFS general substrate transporter like domains"/>
    <property type="match status" value="1"/>
</dbReference>
<gene>
    <name evidence="7" type="ORF">GGR43_003151</name>
</gene>
<evidence type="ECO:0000256" key="4">
    <source>
        <dbReference type="ARBA" id="ARBA00023136"/>
    </source>
</evidence>
<dbReference type="InterPro" id="IPR011701">
    <property type="entry name" value="MFS"/>
</dbReference>
<reference evidence="7 8" key="1">
    <citation type="submission" date="2020-08" db="EMBL/GenBank/DDBJ databases">
        <title>Genomic Encyclopedia of Type Strains, Phase IV (KMG-IV): sequencing the most valuable type-strain genomes for metagenomic binning, comparative biology and taxonomic classification.</title>
        <authorList>
            <person name="Goeker M."/>
        </authorList>
    </citation>
    <scope>NUCLEOTIDE SEQUENCE [LARGE SCALE GENOMIC DNA]</scope>
    <source>
        <strain evidence="7 8">DSM 26189</strain>
    </source>
</reference>
<evidence type="ECO:0000256" key="3">
    <source>
        <dbReference type="ARBA" id="ARBA00022989"/>
    </source>
</evidence>